<dbReference type="PANTHER" id="PTHR43233">
    <property type="entry name" value="FAMILY N-ACETYLTRANSFERASE, PUTATIVE (AFU_ORTHOLOGUE AFUA_6G03350)-RELATED"/>
    <property type="match status" value="1"/>
</dbReference>
<organism evidence="2">
    <name type="scientific">Shewanella oncorhynchi</name>
    <dbReference type="NCBI Taxonomy" id="2726434"/>
    <lineage>
        <taxon>Bacteria</taxon>
        <taxon>Pseudomonadati</taxon>
        <taxon>Pseudomonadota</taxon>
        <taxon>Gammaproteobacteria</taxon>
        <taxon>Alteromonadales</taxon>
        <taxon>Shewanellaceae</taxon>
        <taxon>Shewanella</taxon>
    </lineage>
</organism>
<proteinExistence type="predicted"/>
<dbReference type="RefSeq" id="WP_263238733.1">
    <property type="nucleotide sequence ID" value="NZ_CP132914.1"/>
</dbReference>
<feature type="domain" description="N-acetyltransferase" evidence="1">
    <location>
        <begin position="7"/>
        <end position="143"/>
    </location>
</feature>
<dbReference type="AlphaFoldDB" id="A0AA50KC82"/>
<dbReference type="KEGG" id="sog:RA178_17745"/>
<dbReference type="PROSITE" id="PS51186">
    <property type="entry name" value="GNAT"/>
    <property type="match status" value="1"/>
</dbReference>
<gene>
    <name evidence="2" type="ORF">RA178_17745</name>
</gene>
<dbReference type="Pfam" id="PF00583">
    <property type="entry name" value="Acetyltransf_1"/>
    <property type="match status" value="1"/>
</dbReference>
<dbReference type="PANTHER" id="PTHR43233:SF1">
    <property type="entry name" value="FAMILY N-ACETYLTRANSFERASE, PUTATIVE (AFU_ORTHOLOGUE AFUA_6G03350)-RELATED"/>
    <property type="match status" value="1"/>
</dbReference>
<dbReference type="SUPFAM" id="SSF55729">
    <property type="entry name" value="Acyl-CoA N-acyltransferases (Nat)"/>
    <property type="match status" value="1"/>
</dbReference>
<dbReference type="InterPro" id="IPR000182">
    <property type="entry name" value="GNAT_dom"/>
</dbReference>
<accession>A0AA50KC82</accession>
<dbReference type="Gene3D" id="3.40.630.30">
    <property type="match status" value="1"/>
</dbReference>
<dbReference type="GO" id="GO:0016747">
    <property type="term" value="F:acyltransferase activity, transferring groups other than amino-acyl groups"/>
    <property type="evidence" value="ECO:0007669"/>
    <property type="project" value="InterPro"/>
</dbReference>
<evidence type="ECO:0000313" key="2">
    <source>
        <dbReference type="EMBL" id="WMB72243.1"/>
    </source>
</evidence>
<dbReference type="InterPro" id="IPR016181">
    <property type="entry name" value="Acyl_CoA_acyltransferase"/>
</dbReference>
<evidence type="ECO:0000259" key="1">
    <source>
        <dbReference type="PROSITE" id="PS51186"/>
    </source>
</evidence>
<sequence length="146" mass="16459">MQQETGYRVSTDQAEMNLEVIHGFISNSYWAQGMPKALLQKALANSLCFGVFDKDNQQVAFGRLITDKATFAYLADVFVLESHRGLGLSKLMITAILEHPELQGLRRIMLATRDAHGLYAQFGFKAVDTPEMLMQIRPAKPYQYLS</sequence>
<dbReference type="GeneID" id="301341066"/>
<dbReference type="Proteomes" id="UP001236800">
    <property type="component" value="Chromosome"/>
</dbReference>
<dbReference type="EMBL" id="CP132914">
    <property type="protein sequence ID" value="WMB72243.1"/>
    <property type="molecule type" value="Genomic_DNA"/>
</dbReference>
<name>A0AA50KC82_9GAMM</name>
<protein>
    <submittedName>
        <fullName evidence="2">GNAT family N-acetyltransferase</fullName>
    </submittedName>
</protein>
<reference evidence="2" key="1">
    <citation type="submission" date="2023-08" db="EMBL/GenBank/DDBJ databases">
        <title>Complete genome sequence of Shewanella oncorhynchi Z-P2, a siderophore putrebactin-producing bacterium.</title>
        <authorList>
            <person name="Zhang Y."/>
        </authorList>
    </citation>
    <scope>NUCLEOTIDE SEQUENCE</scope>
    <source>
        <strain evidence="2">Z-P2</strain>
    </source>
</reference>
<dbReference type="InterPro" id="IPR053144">
    <property type="entry name" value="Acetyltransferase_Butenolide"/>
</dbReference>
<dbReference type="CDD" id="cd04301">
    <property type="entry name" value="NAT_SF"/>
    <property type="match status" value="1"/>
</dbReference>